<name>A0A0F9TH65_9ZZZZ</name>
<dbReference type="EMBL" id="LAZR01000259">
    <property type="protein sequence ID" value="KKN78629.1"/>
    <property type="molecule type" value="Genomic_DNA"/>
</dbReference>
<reference evidence="5" key="1">
    <citation type="journal article" date="2015" name="Nature">
        <title>Complex archaea that bridge the gap between prokaryotes and eukaryotes.</title>
        <authorList>
            <person name="Spang A."/>
            <person name="Saw J.H."/>
            <person name="Jorgensen S.L."/>
            <person name="Zaremba-Niedzwiedzka K."/>
            <person name="Martijn J."/>
            <person name="Lind A.E."/>
            <person name="van Eijk R."/>
            <person name="Schleper C."/>
            <person name="Guy L."/>
            <person name="Ettema T.J."/>
        </authorList>
    </citation>
    <scope>NUCLEOTIDE SEQUENCE</scope>
</reference>
<dbReference type="PROSITE" id="PS01124">
    <property type="entry name" value="HTH_ARAC_FAMILY_2"/>
    <property type="match status" value="1"/>
</dbReference>
<feature type="domain" description="HTH araC/xylS-type" evidence="4">
    <location>
        <begin position="71"/>
        <end position="174"/>
    </location>
</feature>
<dbReference type="Pfam" id="PF12833">
    <property type="entry name" value="HTH_18"/>
    <property type="match status" value="1"/>
</dbReference>
<dbReference type="InterPro" id="IPR009057">
    <property type="entry name" value="Homeodomain-like_sf"/>
</dbReference>
<evidence type="ECO:0000256" key="2">
    <source>
        <dbReference type="ARBA" id="ARBA00023125"/>
    </source>
</evidence>
<dbReference type="InterPro" id="IPR018060">
    <property type="entry name" value="HTH_AraC"/>
</dbReference>
<evidence type="ECO:0000313" key="5">
    <source>
        <dbReference type="EMBL" id="KKN78629.1"/>
    </source>
</evidence>
<dbReference type="GO" id="GO:0003700">
    <property type="term" value="F:DNA-binding transcription factor activity"/>
    <property type="evidence" value="ECO:0007669"/>
    <property type="project" value="InterPro"/>
</dbReference>
<dbReference type="PANTHER" id="PTHR43280:SF2">
    <property type="entry name" value="HTH-TYPE TRANSCRIPTIONAL REGULATOR EXSA"/>
    <property type="match status" value="1"/>
</dbReference>
<keyword evidence="1" id="KW-0805">Transcription regulation</keyword>
<dbReference type="GO" id="GO:0043565">
    <property type="term" value="F:sequence-specific DNA binding"/>
    <property type="evidence" value="ECO:0007669"/>
    <property type="project" value="InterPro"/>
</dbReference>
<dbReference type="SMART" id="SM00342">
    <property type="entry name" value="HTH_ARAC"/>
    <property type="match status" value="1"/>
</dbReference>
<dbReference type="AlphaFoldDB" id="A0A0F9TH65"/>
<evidence type="ECO:0000259" key="4">
    <source>
        <dbReference type="PROSITE" id="PS01124"/>
    </source>
</evidence>
<keyword evidence="2" id="KW-0238">DNA-binding</keyword>
<comment type="caution">
    <text evidence="5">The sequence shown here is derived from an EMBL/GenBank/DDBJ whole genome shotgun (WGS) entry which is preliminary data.</text>
</comment>
<organism evidence="5">
    <name type="scientific">marine sediment metagenome</name>
    <dbReference type="NCBI Taxonomy" id="412755"/>
    <lineage>
        <taxon>unclassified sequences</taxon>
        <taxon>metagenomes</taxon>
        <taxon>ecological metagenomes</taxon>
    </lineage>
</organism>
<keyword evidence="3" id="KW-0804">Transcription</keyword>
<proteinExistence type="predicted"/>
<dbReference type="PANTHER" id="PTHR43280">
    <property type="entry name" value="ARAC-FAMILY TRANSCRIPTIONAL REGULATOR"/>
    <property type="match status" value="1"/>
</dbReference>
<accession>A0A0F9TH65</accession>
<dbReference type="SUPFAM" id="SSF46689">
    <property type="entry name" value="Homeodomain-like"/>
    <property type="match status" value="1"/>
</dbReference>
<evidence type="ECO:0000256" key="1">
    <source>
        <dbReference type="ARBA" id="ARBA00023015"/>
    </source>
</evidence>
<sequence>MEYSFIYNPEKLVNEVFQRTMVAAGVNFEILQDGTIKLPENLSNEKLKSISEELEGFGIKIQTKENRDIVEEIKIYIKKMVYESDIRNVKISESLSNQLGFSYPYLSNLFSSKTFTSIENFYILVRIEKVKELVLLDNTSLSEIAHNLNFSSVPHLSNQFKKVTGLTITQYLKFRKK</sequence>
<dbReference type="Gene3D" id="1.10.10.60">
    <property type="entry name" value="Homeodomain-like"/>
    <property type="match status" value="1"/>
</dbReference>
<evidence type="ECO:0000256" key="3">
    <source>
        <dbReference type="ARBA" id="ARBA00023163"/>
    </source>
</evidence>
<protein>
    <recommendedName>
        <fullName evidence="4">HTH araC/xylS-type domain-containing protein</fullName>
    </recommendedName>
</protein>
<gene>
    <name evidence="5" type="ORF">LCGC14_0348260</name>
</gene>